<feature type="domain" description="HTH tetR-type" evidence="3">
    <location>
        <begin position="22"/>
        <end position="82"/>
    </location>
</feature>
<protein>
    <submittedName>
        <fullName evidence="4">TetR/AcrR family transcriptional regulator</fullName>
    </submittedName>
</protein>
<dbReference type="Proteomes" id="UP001597525">
    <property type="component" value="Unassembled WGS sequence"/>
</dbReference>
<evidence type="ECO:0000256" key="1">
    <source>
        <dbReference type="ARBA" id="ARBA00023125"/>
    </source>
</evidence>
<proteinExistence type="predicted"/>
<keyword evidence="1 2" id="KW-0238">DNA-binding</keyword>
<dbReference type="InterPro" id="IPR009057">
    <property type="entry name" value="Homeodomain-like_sf"/>
</dbReference>
<feature type="DNA-binding region" description="H-T-H motif" evidence="2">
    <location>
        <begin position="45"/>
        <end position="64"/>
    </location>
</feature>
<name>A0ABW6BKC6_9SPHI</name>
<evidence type="ECO:0000259" key="3">
    <source>
        <dbReference type="PROSITE" id="PS50977"/>
    </source>
</evidence>
<evidence type="ECO:0000256" key="2">
    <source>
        <dbReference type="PROSITE-ProRule" id="PRU00335"/>
    </source>
</evidence>
<dbReference type="RefSeq" id="WP_320185002.1">
    <property type="nucleotide sequence ID" value="NZ_CP138332.1"/>
</dbReference>
<sequence>MNELKYKNKNRKVVDGPMRNKQRSKAKILTAVGAILRDQGHSSLTITNISKVMEMNAKLIYLYFGSVDELIKTYVDSKNYWNQLENNEQRVLSDNTCNSTRDIVMFKINNIIEFFSEHKDFLALLVWDLVGAPNVLKTFSCEKRKYFSTFFKNEVAGRDENCKLESLDILISSVITMSLYARNGRSWMGISLNEPSDRQRIIEKLWSIINYS</sequence>
<comment type="caution">
    <text evidence="4">The sequence shown here is derived from an EMBL/GenBank/DDBJ whole genome shotgun (WGS) entry which is preliminary data.</text>
</comment>
<accession>A0ABW6BKC6</accession>
<dbReference type="InterPro" id="IPR001647">
    <property type="entry name" value="HTH_TetR"/>
</dbReference>
<dbReference type="Gene3D" id="1.10.357.10">
    <property type="entry name" value="Tetracycline Repressor, domain 2"/>
    <property type="match status" value="1"/>
</dbReference>
<gene>
    <name evidence="4" type="ORF">ACFS7Y_15115</name>
</gene>
<evidence type="ECO:0000313" key="4">
    <source>
        <dbReference type="EMBL" id="MFD2968729.1"/>
    </source>
</evidence>
<reference evidence="5" key="1">
    <citation type="journal article" date="2019" name="Int. J. Syst. Evol. Microbiol.">
        <title>The Global Catalogue of Microorganisms (GCM) 10K type strain sequencing project: providing services to taxonomists for standard genome sequencing and annotation.</title>
        <authorList>
            <consortium name="The Broad Institute Genomics Platform"/>
            <consortium name="The Broad Institute Genome Sequencing Center for Infectious Disease"/>
            <person name="Wu L."/>
            <person name="Ma J."/>
        </authorList>
    </citation>
    <scope>NUCLEOTIDE SEQUENCE [LARGE SCALE GENOMIC DNA]</scope>
    <source>
        <strain evidence="5">KCTC 22814</strain>
    </source>
</reference>
<dbReference type="SUPFAM" id="SSF46689">
    <property type="entry name" value="Homeodomain-like"/>
    <property type="match status" value="1"/>
</dbReference>
<evidence type="ECO:0000313" key="5">
    <source>
        <dbReference type="Proteomes" id="UP001597525"/>
    </source>
</evidence>
<keyword evidence="5" id="KW-1185">Reference proteome</keyword>
<dbReference type="EMBL" id="JBHUPB010000010">
    <property type="protein sequence ID" value="MFD2968729.1"/>
    <property type="molecule type" value="Genomic_DNA"/>
</dbReference>
<organism evidence="4 5">
    <name type="scientific">Sphingobacterium bambusae</name>
    <dbReference type="NCBI Taxonomy" id="662858"/>
    <lineage>
        <taxon>Bacteria</taxon>
        <taxon>Pseudomonadati</taxon>
        <taxon>Bacteroidota</taxon>
        <taxon>Sphingobacteriia</taxon>
        <taxon>Sphingobacteriales</taxon>
        <taxon>Sphingobacteriaceae</taxon>
        <taxon>Sphingobacterium</taxon>
    </lineage>
</organism>
<dbReference type="PROSITE" id="PS50977">
    <property type="entry name" value="HTH_TETR_2"/>
    <property type="match status" value="1"/>
</dbReference>